<sequence>LSPSHLTGWFLFFLFSVLTETSAIQLNGVLGESVTFQINDSKPFATISWSKTEKKDRVRVFALVAPGNPCKILVPIQAFKQRISSSKDCRNLQLSHLSREDINRYTANIVLTTSETINEHFDLKVYSDGLWQRALPRMSPTRVC</sequence>
<dbReference type="Gene3D" id="2.60.40.10">
    <property type="entry name" value="Immunoglobulins"/>
    <property type="match status" value="1"/>
</dbReference>
<reference evidence="6" key="2">
    <citation type="submission" date="2025-09" db="UniProtKB">
        <authorList>
            <consortium name="Ensembl"/>
        </authorList>
    </citation>
    <scope>IDENTIFICATION</scope>
</reference>
<evidence type="ECO:0000256" key="4">
    <source>
        <dbReference type="ARBA" id="ARBA00023180"/>
    </source>
</evidence>
<organism evidence="6 7">
    <name type="scientific">Pseudonaja textilis</name>
    <name type="common">Eastern brown snake</name>
    <dbReference type="NCBI Taxonomy" id="8673"/>
    <lineage>
        <taxon>Eukaryota</taxon>
        <taxon>Metazoa</taxon>
        <taxon>Chordata</taxon>
        <taxon>Craniata</taxon>
        <taxon>Vertebrata</taxon>
        <taxon>Euteleostomi</taxon>
        <taxon>Lepidosauria</taxon>
        <taxon>Squamata</taxon>
        <taxon>Bifurcata</taxon>
        <taxon>Unidentata</taxon>
        <taxon>Episquamata</taxon>
        <taxon>Toxicofera</taxon>
        <taxon>Serpentes</taxon>
        <taxon>Colubroidea</taxon>
        <taxon>Elapidae</taxon>
        <taxon>Hydrophiinae</taxon>
        <taxon>Pseudonaja</taxon>
    </lineage>
</organism>
<keyword evidence="7" id="KW-1185">Reference proteome</keyword>
<feature type="chain" id="PRO_5025418863" description="Immunoglobulin V-set domain-containing protein" evidence="5">
    <location>
        <begin position="24"/>
        <end position="144"/>
    </location>
</feature>
<reference evidence="6" key="1">
    <citation type="submission" date="2025-08" db="UniProtKB">
        <authorList>
            <consortium name="Ensembl"/>
        </authorList>
    </citation>
    <scope>IDENTIFICATION</scope>
</reference>
<dbReference type="GO" id="GO:0042110">
    <property type="term" value="P:T cell activation"/>
    <property type="evidence" value="ECO:0007669"/>
    <property type="project" value="TreeGrafter"/>
</dbReference>
<proteinExistence type="predicted"/>
<keyword evidence="3" id="KW-0472">Membrane</keyword>
<keyword evidence="4" id="KW-0325">Glycoprotein</keyword>
<dbReference type="PANTHER" id="PTHR12080">
    <property type="entry name" value="SIGNALING LYMPHOCYTIC ACTIVATION MOLECULE"/>
    <property type="match status" value="1"/>
</dbReference>
<feature type="signal peptide" evidence="5">
    <location>
        <begin position="1"/>
        <end position="23"/>
    </location>
</feature>
<dbReference type="Proteomes" id="UP000472273">
    <property type="component" value="Unplaced"/>
</dbReference>
<dbReference type="OMA" id="PGNPCKI"/>
<dbReference type="InterPro" id="IPR015631">
    <property type="entry name" value="CD2/SLAM_rcpt"/>
</dbReference>
<dbReference type="GeneTree" id="ENSGT00960000192439"/>
<evidence type="ECO:0000256" key="5">
    <source>
        <dbReference type="SAM" id="SignalP"/>
    </source>
</evidence>
<evidence type="ECO:0000256" key="1">
    <source>
        <dbReference type="ARBA" id="ARBA00004370"/>
    </source>
</evidence>
<evidence type="ECO:0000313" key="7">
    <source>
        <dbReference type="Proteomes" id="UP000472273"/>
    </source>
</evidence>
<evidence type="ECO:0000256" key="2">
    <source>
        <dbReference type="ARBA" id="ARBA00022729"/>
    </source>
</evidence>
<evidence type="ECO:0000256" key="3">
    <source>
        <dbReference type="ARBA" id="ARBA00023136"/>
    </source>
</evidence>
<evidence type="ECO:0000313" key="6">
    <source>
        <dbReference type="Ensembl" id="ENSPTXP00000023615.1"/>
    </source>
</evidence>
<keyword evidence="2 5" id="KW-0732">Signal</keyword>
<dbReference type="GO" id="GO:0009897">
    <property type="term" value="C:external side of plasma membrane"/>
    <property type="evidence" value="ECO:0007669"/>
    <property type="project" value="TreeGrafter"/>
</dbReference>
<evidence type="ECO:0008006" key="8">
    <source>
        <dbReference type="Google" id="ProtNLM"/>
    </source>
</evidence>
<dbReference type="AlphaFoldDB" id="A0A670ZLK9"/>
<accession>A0A670ZLK9</accession>
<dbReference type="InterPro" id="IPR013783">
    <property type="entry name" value="Ig-like_fold"/>
</dbReference>
<comment type="subcellular location">
    <subcellularLocation>
        <location evidence="1">Membrane</location>
    </subcellularLocation>
</comment>
<dbReference type="SUPFAM" id="SSF48726">
    <property type="entry name" value="Immunoglobulin"/>
    <property type="match status" value="1"/>
</dbReference>
<protein>
    <recommendedName>
        <fullName evidence="8">Immunoglobulin V-set domain-containing protein</fullName>
    </recommendedName>
</protein>
<name>A0A670ZLK9_PSETE</name>
<dbReference type="PANTHER" id="PTHR12080:SF18">
    <property type="entry name" value="SLAM FAMILY MEMBER 9"/>
    <property type="match status" value="1"/>
</dbReference>
<dbReference type="Ensembl" id="ENSPTXT00000024348.1">
    <property type="protein sequence ID" value="ENSPTXP00000023615.1"/>
    <property type="gene ID" value="ENSPTXG00000016422.1"/>
</dbReference>
<dbReference type="InterPro" id="IPR036179">
    <property type="entry name" value="Ig-like_dom_sf"/>
</dbReference>